<dbReference type="InterPro" id="IPR010920">
    <property type="entry name" value="LSM_dom_sf"/>
</dbReference>
<evidence type="ECO:0000256" key="3">
    <source>
        <dbReference type="ARBA" id="ARBA00022475"/>
    </source>
</evidence>
<evidence type="ECO:0000256" key="4">
    <source>
        <dbReference type="ARBA" id="ARBA00022692"/>
    </source>
</evidence>
<accession>A0A290QDH2</accession>
<dbReference type="AlphaFoldDB" id="A0A290QDH2"/>
<protein>
    <recommendedName>
        <fullName evidence="13">Mechanosensitive ion channel protein MscS</fullName>
    </recommendedName>
</protein>
<evidence type="ECO:0000256" key="7">
    <source>
        <dbReference type="SAM" id="Coils"/>
    </source>
</evidence>
<dbReference type="InterPro" id="IPR023408">
    <property type="entry name" value="MscS_beta-dom_sf"/>
</dbReference>
<dbReference type="Proteomes" id="UP000217265">
    <property type="component" value="Chromosome"/>
</dbReference>
<dbReference type="PANTHER" id="PTHR30347:SF1">
    <property type="entry name" value="MECHANOSENSITIVE CHANNEL MSCK"/>
    <property type="match status" value="1"/>
</dbReference>
<keyword evidence="3" id="KW-1003">Cell membrane</keyword>
<feature type="coiled-coil region" evidence="7">
    <location>
        <begin position="186"/>
        <end position="213"/>
    </location>
</feature>
<dbReference type="EMBL" id="CP023344">
    <property type="protein sequence ID" value="ATC65270.1"/>
    <property type="molecule type" value="Genomic_DNA"/>
</dbReference>
<evidence type="ECO:0008006" key="13">
    <source>
        <dbReference type="Google" id="ProtNLM"/>
    </source>
</evidence>
<evidence type="ECO:0000256" key="1">
    <source>
        <dbReference type="ARBA" id="ARBA00004651"/>
    </source>
</evidence>
<evidence type="ECO:0000256" key="2">
    <source>
        <dbReference type="ARBA" id="ARBA00008017"/>
    </source>
</evidence>
<keyword evidence="4 8" id="KW-0812">Transmembrane</keyword>
<organism evidence="11 12">
    <name type="scientific">Nibricoccus aquaticus</name>
    <dbReference type="NCBI Taxonomy" id="2576891"/>
    <lineage>
        <taxon>Bacteria</taxon>
        <taxon>Pseudomonadati</taxon>
        <taxon>Verrucomicrobiota</taxon>
        <taxon>Opitutia</taxon>
        <taxon>Opitutales</taxon>
        <taxon>Opitutaceae</taxon>
        <taxon>Nibricoccus</taxon>
    </lineage>
</organism>
<feature type="transmembrane region" description="Helical" evidence="8">
    <location>
        <begin position="580"/>
        <end position="603"/>
    </location>
</feature>
<evidence type="ECO:0000256" key="6">
    <source>
        <dbReference type="ARBA" id="ARBA00023136"/>
    </source>
</evidence>
<dbReference type="SUPFAM" id="SSF82689">
    <property type="entry name" value="Mechanosensitive channel protein MscS (YggB), C-terminal domain"/>
    <property type="match status" value="1"/>
</dbReference>
<keyword evidence="5 8" id="KW-1133">Transmembrane helix</keyword>
<dbReference type="GO" id="GO:0008381">
    <property type="term" value="F:mechanosensitive monoatomic ion channel activity"/>
    <property type="evidence" value="ECO:0007669"/>
    <property type="project" value="UniProtKB-ARBA"/>
</dbReference>
<feature type="domain" description="Mechanosensitive ion channel MscS" evidence="9">
    <location>
        <begin position="590"/>
        <end position="656"/>
    </location>
</feature>
<evidence type="ECO:0000256" key="5">
    <source>
        <dbReference type="ARBA" id="ARBA00022989"/>
    </source>
</evidence>
<dbReference type="InterPro" id="IPR049278">
    <property type="entry name" value="MS_channel_C"/>
</dbReference>
<keyword evidence="7" id="KW-0175">Coiled coil</keyword>
<dbReference type="InterPro" id="IPR006685">
    <property type="entry name" value="MscS_channel_2nd"/>
</dbReference>
<dbReference type="SUPFAM" id="SSF82861">
    <property type="entry name" value="Mechanosensitive channel protein MscS (YggB), transmembrane region"/>
    <property type="match status" value="1"/>
</dbReference>
<evidence type="ECO:0000313" key="12">
    <source>
        <dbReference type="Proteomes" id="UP000217265"/>
    </source>
</evidence>
<evidence type="ECO:0000259" key="10">
    <source>
        <dbReference type="Pfam" id="PF21082"/>
    </source>
</evidence>
<reference evidence="11 12" key="1">
    <citation type="submission" date="2017-09" db="EMBL/GenBank/DDBJ databases">
        <title>Complete genome sequence of Verrucomicrobial strain HZ-65, isolated from freshwater.</title>
        <authorList>
            <person name="Choi A."/>
        </authorList>
    </citation>
    <scope>NUCLEOTIDE SEQUENCE [LARGE SCALE GENOMIC DNA]</scope>
    <source>
        <strain evidence="11 12">HZ-65</strain>
    </source>
</reference>
<feature type="coiled-coil region" evidence="7">
    <location>
        <begin position="72"/>
        <end position="99"/>
    </location>
</feature>
<feature type="coiled-coil region" evidence="7">
    <location>
        <begin position="375"/>
        <end position="409"/>
    </location>
</feature>
<dbReference type="GO" id="GO:0005886">
    <property type="term" value="C:plasma membrane"/>
    <property type="evidence" value="ECO:0007669"/>
    <property type="project" value="UniProtKB-SubCell"/>
</dbReference>
<dbReference type="InterPro" id="IPR011066">
    <property type="entry name" value="MscS_channel_C_sf"/>
</dbReference>
<dbReference type="SUPFAM" id="SSF50182">
    <property type="entry name" value="Sm-like ribonucleoproteins"/>
    <property type="match status" value="1"/>
</dbReference>
<comment type="similarity">
    <text evidence="2">Belongs to the MscS (TC 1.A.23) family.</text>
</comment>
<dbReference type="Gene3D" id="3.30.70.100">
    <property type="match status" value="1"/>
</dbReference>
<comment type="subcellular location">
    <subcellularLocation>
        <location evidence="1">Cell membrane</location>
        <topology evidence="1">Multi-pass membrane protein</topology>
    </subcellularLocation>
</comment>
<feature type="transmembrane region" description="Helical" evidence="8">
    <location>
        <begin position="549"/>
        <end position="568"/>
    </location>
</feature>
<feature type="domain" description="Mechanosensitive ion channel MscS C-terminal" evidence="10">
    <location>
        <begin position="666"/>
        <end position="745"/>
    </location>
</feature>
<dbReference type="KEGG" id="vbh:CMV30_15670"/>
<keyword evidence="12" id="KW-1185">Reference proteome</keyword>
<gene>
    <name evidence="11" type="ORF">CMV30_15670</name>
</gene>
<proteinExistence type="inferred from homology"/>
<dbReference type="InterPro" id="IPR011014">
    <property type="entry name" value="MscS_channel_TM-2"/>
</dbReference>
<dbReference type="Pfam" id="PF21082">
    <property type="entry name" value="MS_channel_3rd"/>
    <property type="match status" value="1"/>
</dbReference>
<feature type="transmembrane region" description="Helical" evidence="8">
    <location>
        <begin position="507"/>
        <end position="528"/>
    </location>
</feature>
<dbReference type="Pfam" id="PF00924">
    <property type="entry name" value="MS_channel_2nd"/>
    <property type="match status" value="1"/>
</dbReference>
<dbReference type="Gene3D" id="1.10.287.1260">
    <property type="match status" value="1"/>
</dbReference>
<name>A0A290QDH2_9BACT</name>
<dbReference type="PANTHER" id="PTHR30347">
    <property type="entry name" value="POTASSIUM CHANNEL RELATED"/>
    <property type="match status" value="1"/>
</dbReference>
<dbReference type="OrthoDB" id="9809206at2"/>
<dbReference type="Gene3D" id="2.30.30.60">
    <property type="match status" value="1"/>
</dbReference>
<dbReference type="InterPro" id="IPR052702">
    <property type="entry name" value="MscS-like_channel"/>
</dbReference>
<sequence length="780" mass="86688">MHSGSSRERMAGIAYCVGSMPNFFLTRLMFVTLVLGSFLSAISSLAASAPALPLTATTPAASQSEPKDVLNVQSVAGKRAALKKEIAATREELAQLSEGMTDAAARWLTQETALLERLDAVYAEQQRTLQHAADLAKEAADVEERTRNQRPPEATLKPPLGMELFDQLYDERDYLEQAGGWLKTDITNTETMLQEARDTLEEKERVRRTVRETVDTGDAKMKAPGNLRLAELEVRLAQETVVLQENALRTLKLQESLLGPKQKLLRPRFEWLRAHLALGDGELAASKQAREERGGVLDDAIASAKEEADAAARLVIAAERHSKSDQASEELESRRADRQTANLTLSVLTSQRARLAERADVAALRRRVLGGELSSKEMRAAADENQEAIDQLERERKRQAMDLLKSRKELQEGQGRLTRAAAGDEKAALWTLERMKRLSGWIDLSESELADLDRLHTERNRLKEELSGRVNLFSVRDTLAICRENVIGAWNYEIFSVNDAPIRVKTMLGVLLLVVAGYYGSRWASALMSRTVFTRMGMNTGRKAAWQTLWFYGLFILVLVVAFDFFHISLTQFSVMSGALAVGLGFGSQNLISNFISGIILLVERPVNQGDVIEIDGRQVTVEQLGPRSTIVRTADNTHLVVPNSRLLEQPVINWTLSDDVVRKRIRLGVAYDSSSRKVSELLEGVLGTVENVRKDPAPVVKFADFGENSLIFELYFWVSISDPVDAENELRHRIAEVFAKEGVVMAFPQRDVHLETTKPLEVMITQAASRANDAGPAMS</sequence>
<keyword evidence="6 8" id="KW-0472">Membrane</keyword>
<evidence type="ECO:0000313" key="11">
    <source>
        <dbReference type="EMBL" id="ATC65270.1"/>
    </source>
</evidence>
<evidence type="ECO:0000259" key="9">
    <source>
        <dbReference type="Pfam" id="PF00924"/>
    </source>
</evidence>
<evidence type="ECO:0000256" key="8">
    <source>
        <dbReference type="SAM" id="Phobius"/>
    </source>
</evidence>